<sequence>FITLFPSSSMSLIKIVSFNCLIVLASDAIKYQELQNFARRCGTTRTLYDFSKPTKKAIKNHIPFLAVQIHNQQTFIWDKLFFTPSEISHVSNEMKYILSLSTLNIIVEIMYATDQKLPVFKTDYEYSRTSVATLRFLDYEFRIRLAQAASGCAPSVEVLSISDV</sequence>
<name>A0A0M8ZQN5_9HYME</name>
<feature type="chain" id="PRO_5005830786" evidence="1">
    <location>
        <begin position="29"/>
        <end position="164"/>
    </location>
</feature>
<dbReference type="EMBL" id="KQ435994">
    <property type="protein sequence ID" value="KOX67663.1"/>
    <property type="molecule type" value="Genomic_DNA"/>
</dbReference>
<proteinExistence type="predicted"/>
<keyword evidence="1" id="KW-0732">Signal</keyword>
<evidence type="ECO:0000313" key="3">
    <source>
        <dbReference type="Proteomes" id="UP000053105"/>
    </source>
</evidence>
<feature type="signal peptide" evidence="1">
    <location>
        <begin position="1"/>
        <end position="28"/>
    </location>
</feature>
<evidence type="ECO:0000256" key="1">
    <source>
        <dbReference type="SAM" id="SignalP"/>
    </source>
</evidence>
<keyword evidence="3" id="KW-1185">Reference proteome</keyword>
<dbReference type="AlphaFoldDB" id="A0A0M8ZQN5"/>
<protein>
    <submittedName>
        <fullName evidence="2">Uncharacterized protein</fullName>
    </submittedName>
</protein>
<feature type="non-terminal residue" evidence="2">
    <location>
        <position position="1"/>
    </location>
</feature>
<reference evidence="2 3" key="1">
    <citation type="submission" date="2015-07" db="EMBL/GenBank/DDBJ databases">
        <title>The genome of Melipona quadrifasciata.</title>
        <authorList>
            <person name="Pan H."/>
            <person name="Kapheim K."/>
        </authorList>
    </citation>
    <scope>NUCLEOTIDE SEQUENCE [LARGE SCALE GENOMIC DNA]</scope>
    <source>
        <strain evidence="2">0111107301</strain>
        <tissue evidence="2">Whole body</tissue>
    </source>
</reference>
<organism evidence="2 3">
    <name type="scientific">Melipona quadrifasciata</name>
    <dbReference type="NCBI Taxonomy" id="166423"/>
    <lineage>
        <taxon>Eukaryota</taxon>
        <taxon>Metazoa</taxon>
        <taxon>Ecdysozoa</taxon>
        <taxon>Arthropoda</taxon>
        <taxon>Hexapoda</taxon>
        <taxon>Insecta</taxon>
        <taxon>Pterygota</taxon>
        <taxon>Neoptera</taxon>
        <taxon>Endopterygota</taxon>
        <taxon>Hymenoptera</taxon>
        <taxon>Apocrita</taxon>
        <taxon>Aculeata</taxon>
        <taxon>Apoidea</taxon>
        <taxon>Anthophila</taxon>
        <taxon>Apidae</taxon>
        <taxon>Melipona</taxon>
    </lineage>
</organism>
<evidence type="ECO:0000313" key="2">
    <source>
        <dbReference type="EMBL" id="KOX67663.1"/>
    </source>
</evidence>
<gene>
    <name evidence="2" type="ORF">WN51_08203</name>
</gene>
<accession>A0A0M8ZQN5</accession>
<dbReference type="Proteomes" id="UP000053105">
    <property type="component" value="Unassembled WGS sequence"/>
</dbReference>